<protein>
    <submittedName>
        <fullName evidence="1">Uncharacterized protein</fullName>
    </submittedName>
</protein>
<comment type="caution">
    <text evidence="1">The sequence shown here is derived from an EMBL/GenBank/DDBJ whole genome shotgun (WGS) entry which is preliminary data.</text>
</comment>
<organism evidence="1 2">
    <name type="scientific">Desulforhabdus amnigena</name>
    <dbReference type="NCBI Taxonomy" id="40218"/>
    <lineage>
        <taxon>Bacteria</taxon>
        <taxon>Pseudomonadati</taxon>
        <taxon>Thermodesulfobacteriota</taxon>
        <taxon>Syntrophobacteria</taxon>
        <taxon>Syntrophobacterales</taxon>
        <taxon>Syntrophobacteraceae</taxon>
        <taxon>Desulforhabdus</taxon>
    </lineage>
</organism>
<keyword evidence="2" id="KW-1185">Reference proteome</keyword>
<name>A0A9W6L8K1_9BACT</name>
<sequence length="100" mass="11749">MLFDPENGLYIFEVSIGFKANGEKQSSASCLIQADDLEEAEEKVMEYLDNLDLDQRFWIEEISDPYSIEEYQQQLEEDESEPFPLLDEMTEDEFVEFLGF</sequence>
<accession>A0A9W6L8K1</accession>
<evidence type="ECO:0000313" key="2">
    <source>
        <dbReference type="Proteomes" id="UP001144372"/>
    </source>
</evidence>
<proteinExistence type="predicted"/>
<dbReference type="Proteomes" id="UP001144372">
    <property type="component" value="Unassembled WGS sequence"/>
</dbReference>
<reference evidence="1" key="1">
    <citation type="submission" date="2022-12" db="EMBL/GenBank/DDBJ databases">
        <title>Reference genome sequencing for broad-spectrum identification of bacterial and archaeal isolates by mass spectrometry.</title>
        <authorList>
            <person name="Sekiguchi Y."/>
            <person name="Tourlousse D.M."/>
        </authorList>
    </citation>
    <scope>NUCLEOTIDE SEQUENCE</scope>
    <source>
        <strain evidence="1">ASRB1</strain>
    </source>
</reference>
<dbReference type="RefSeq" id="WP_281795801.1">
    <property type="nucleotide sequence ID" value="NZ_BSDR01000001.1"/>
</dbReference>
<gene>
    <name evidence="1" type="ORF">DAMNIGENAA_32050</name>
</gene>
<dbReference type="AlphaFoldDB" id="A0A9W6L8K1"/>
<dbReference type="EMBL" id="BSDR01000001">
    <property type="protein sequence ID" value="GLI35772.1"/>
    <property type="molecule type" value="Genomic_DNA"/>
</dbReference>
<evidence type="ECO:0000313" key="1">
    <source>
        <dbReference type="EMBL" id="GLI35772.1"/>
    </source>
</evidence>